<keyword evidence="2" id="KW-1185">Reference proteome</keyword>
<evidence type="ECO:0000313" key="1">
    <source>
        <dbReference type="EMBL" id="KAI4863673.1"/>
    </source>
</evidence>
<evidence type="ECO:0000313" key="2">
    <source>
        <dbReference type="Proteomes" id="UP001497700"/>
    </source>
</evidence>
<reference evidence="1 2" key="1">
    <citation type="journal article" date="2022" name="New Phytol.">
        <title>Ecological generalism drives hyperdiversity of secondary metabolite gene clusters in xylarialean endophytes.</title>
        <authorList>
            <person name="Franco M.E.E."/>
            <person name="Wisecaver J.H."/>
            <person name="Arnold A.E."/>
            <person name="Ju Y.M."/>
            <person name="Slot J.C."/>
            <person name="Ahrendt S."/>
            <person name="Moore L.P."/>
            <person name="Eastman K.E."/>
            <person name="Scott K."/>
            <person name="Konkel Z."/>
            <person name="Mondo S.J."/>
            <person name="Kuo A."/>
            <person name="Hayes R.D."/>
            <person name="Haridas S."/>
            <person name="Andreopoulos B."/>
            <person name="Riley R."/>
            <person name="LaButti K."/>
            <person name="Pangilinan J."/>
            <person name="Lipzen A."/>
            <person name="Amirebrahimi M."/>
            <person name="Yan J."/>
            <person name="Adam C."/>
            <person name="Keymanesh K."/>
            <person name="Ng V."/>
            <person name="Louie K."/>
            <person name="Northen T."/>
            <person name="Drula E."/>
            <person name="Henrissat B."/>
            <person name="Hsieh H.M."/>
            <person name="Youens-Clark K."/>
            <person name="Lutzoni F."/>
            <person name="Miadlikowska J."/>
            <person name="Eastwood D.C."/>
            <person name="Hamelin R.C."/>
            <person name="Grigoriev I.V."/>
            <person name="U'Ren J.M."/>
        </authorList>
    </citation>
    <scope>NUCLEOTIDE SEQUENCE [LARGE SCALE GENOMIC DNA]</scope>
    <source>
        <strain evidence="1 2">CBS 119005</strain>
    </source>
</reference>
<protein>
    <submittedName>
        <fullName evidence="1">Uncharacterized protein</fullName>
    </submittedName>
</protein>
<gene>
    <name evidence="1" type="ORF">F4820DRAFT_426189</name>
</gene>
<sequence>MCVVIWRRYRQCGCRAHLTTHFCNDAKGRPRNADNVLTRTKFLPDKPPKEQTPCKKTSNAASPLAAKCIRCAKKEKEMQKAGASAAALPMSTNSSVSQGKNLSGILGVIEEKASGTKGAL</sequence>
<dbReference type="Proteomes" id="UP001497700">
    <property type="component" value="Unassembled WGS sequence"/>
</dbReference>
<proteinExistence type="predicted"/>
<accession>A0ACB9YWT5</accession>
<dbReference type="EMBL" id="MU393499">
    <property type="protein sequence ID" value="KAI4863673.1"/>
    <property type="molecule type" value="Genomic_DNA"/>
</dbReference>
<organism evidence="1 2">
    <name type="scientific">Hypoxylon rubiginosum</name>
    <dbReference type="NCBI Taxonomy" id="110542"/>
    <lineage>
        <taxon>Eukaryota</taxon>
        <taxon>Fungi</taxon>
        <taxon>Dikarya</taxon>
        <taxon>Ascomycota</taxon>
        <taxon>Pezizomycotina</taxon>
        <taxon>Sordariomycetes</taxon>
        <taxon>Xylariomycetidae</taxon>
        <taxon>Xylariales</taxon>
        <taxon>Hypoxylaceae</taxon>
        <taxon>Hypoxylon</taxon>
    </lineage>
</organism>
<name>A0ACB9YWT5_9PEZI</name>
<comment type="caution">
    <text evidence="1">The sequence shown here is derived from an EMBL/GenBank/DDBJ whole genome shotgun (WGS) entry which is preliminary data.</text>
</comment>